<reference evidence="5 6" key="1">
    <citation type="submission" date="2020-10" db="EMBL/GenBank/DDBJ databases">
        <title>Blautia liquoris sp.nov., isolated from the mud in a fermentation cellar used for the production of Chinese strong-flavoured liquor.</title>
        <authorList>
            <person name="Lu L."/>
        </authorList>
    </citation>
    <scope>NUCLEOTIDE SEQUENCE [LARGE SCALE GENOMIC DNA]</scope>
    <source>
        <strain evidence="5 6">LZLJ-3</strain>
    </source>
</reference>
<dbReference type="Pfam" id="PF01613">
    <property type="entry name" value="Flavin_Reduct"/>
    <property type="match status" value="1"/>
</dbReference>
<dbReference type="PANTHER" id="PTHR43567:SF1">
    <property type="entry name" value="FLAVOREDOXIN"/>
    <property type="match status" value="1"/>
</dbReference>
<evidence type="ECO:0000313" key="6">
    <source>
        <dbReference type="Proteomes" id="UP000593601"/>
    </source>
</evidence>
<accession>A0A7M2RE61</accession>
<keyword evidence="6" id="KW-1185">Reference proteome</keyword>
<evidence type="ECO:0000256" key="2">
    <source>
        <dbReference type="ARBA" id="ARBA00022630"/>
    </source>
</evidence>
<dbReference type="InterPro" id="IPR052174">
    <property type="entry name" value="Flavoredoxin"/>
</dbReference>
<keyword evidence="2" id="KW-0285">Flavoprotein</keyword>
<sequence>MRKDLGPKSYIYPMPVLIIGTYCEDGTPDAMNAAWGGISGNYEISIYISPWRKTLKNILNRGEFTVSMADGAHVTEADYVGIVSANDTPDKFEKSGFHATKSQHVDAPLIDELAMTLECRKISYDEETCKLVGEIVNVSADNSILNEKGEIDPIKLDPITFDSVGNLYFHSNEIAGYAFKDGKKLK</sequence>
<dbReference type="GO" id="GO:0016646">
    <property type="term" value="F:oxidoreductase activity, acting on the CH-NH group of donors, NAD or NADP as acceptor"/>
    <property type="evidence" value="ECO:0007669"/>
    <property type="project" value="UniProtKB-ARBA"/>
</dbReference>
<evidence type="ECO:0000313" key="5">
    <source>
        <dbReference type="EMBL" id="QOV18428.1"/>
    </source>
</evidence>
<protein>
    <submittedName>
        <fullName evidence="5">Flavin reductase family protein</fullName>
    </submittedName>
</protein>
<dbReference type="Proteomes" id="UP000593601">
    <property type="component" value="Chromosome"/>
</dbReference>
<evidence type="ECO:0000259" key="4">
    <source>
        <dbReference type="Pfam" id="PF01613"/>
    </source>
</evidence>
<dbReference type="AlphaFoldDB" id="A0A7M2RE61"/>
<evidence type="ECO:0000256" key="3">
    <source>
        <dbReference type="ARBA" id="ARBA00038054"/>
    </source>
</evidence>
<dbReference type="InterPro" id="IPR002563">
    <property type="entry name" value="Flavin_Rdtase-like_dom"/>
</dbReference>
<dbReference type="EMBL" id="CP063304">
    <property type="protein sequence ID" value="QOV18428.1"/>
    <property type="molecule type" value="Genomic_DNA"/>
</dbReference>
<evidence type="ECO:0000256" key="1">
    <source>
        <dbReference type="ARBA" id="ARBA00001917"/>
    </source>
</evidence>
<dbReference type="KEGG" id="bliq:INP51_10415"/>
<dbReference type="GO" id="GO:0010181">
    <property type="term" value="F:FMN binding"/>
    <property type="evidence" value="ECO:0007669"/>
    <property type="project" value="InterPro"/>
</dbReference>
<dbReference type="RefSeq" id="WP_193734790.1">
    <property type="nucleotide sequence ID" value="NZ_CP063304.1"/>
</dbReference>
<name>A0A7M2RE61_9FIRM</name>
<feature type="domain" description="Flavin reductase like" evidence="4">
    <location>
        <begin position="12"/>
        <end position="144"/>
    </location>
</feature>
<proteinExistence type="inferred from homology"/>
<dbReference type="PANTHER" id="PTHR43567">
    <property type="entry name" value="FLAVOREDOXIN-RELATED-RELATED"/>
    <property type="match status" value="1"/>
</dbReference>
<gene>
    <name evidence="5" type="ORF">INP51_10415</name>
</gene>
<comment type="similarity">
    <text evidence="3">Belongs to the flavoredoxin family.</text>
</comment>
<dbReference type="InterPro" id="IPR012349">
    <property type="entry name" value="Split_barrel_FMN-bd"/>
</dbReference>
<comment type="cofactor">
    <cofactor evidence="1">
        <name>FMN</name>
        <dbReference type="ChEBI" id="CHEBI:58210"/>
    </cofactor>
</comment>
<dbReference type="Gene3D" id="2.30.110.10">
    <property type="entry name" value="Electron Transport, Fmn-binding Protein, Chain A"/>
    <property type="match status" value="1"/>
</dbReference>
<dbReference type="SUPFAM" id="SSF50475">
    <property type="entry name" value="FMN-binding split barrel"/>
    <property type="match status" value="1"/>
</dbReference>
<organism evidence="5 6">
    <name type="scientific">Blautia liquoris</name>
    <dbReference type="NCBI Taxonomy" id="2779518"/>
    <lineage>
        <taxon>Bacteria</taxon>
        <taxon>Bacillati</taxon>
        <taxon>Bacillota</taxon>
        <taxon>Clostridia</taxon>
        <taxon>Lachnospirales</taxon>
        <taxon>Lachnospiraceae</taxon>
        <taxon>Blautia</taxon>
    </lineage>
</organism>